<gene>
    <name evidence="1" type="ORF">DIR46_02445</name>
</gene>
<accession>A0A2S2DDK1</accession>
<dbReference type="RefSeq" id="WP_109343828.1">
    <property type="nucleotide sequence ID" value="NZ_CP029343.1"/>
</dbReference>
<evidence type="ECO:0000313" key="1">
    <source>
        <dbReference type="EMBL" id="AWL03425.1"/>
    </source>
</evidence>
<keyword evidence="2" id="KW-1185">Reference proteome</keyword>
<dbReference type="EMBL" id="CP029343">
    <property type="protein sequence ID" value="AWL03425.1"/>
    <property type="molecule type" value="Genomic_DNA"/>
</dbReference>
<proteinExistence type="predicted"/>
<organism evidence="1 2">
    <name type="scientific">Massilia oculi</name>
    <dbReference type="NCBI Taxonomy" id="945844"/>
    <lineage>
        <taxon>Bacteria</taxon>
        <taxon>Pseudomonadati</taxon>
        <taxon>Pseudomonadota</taxon>
        <taxon>Betaproteobacteria</taxon>
        <taxon>Burkholderiales</taxon>
        <taxon>Oxalobacteraceae</taxon>
        <taxon>Telluria group</taxon>
        <taxon>Massilia</taxon>
    </lineage>
</organism>
<sequence length="88" mass="9876">MDSFGSTRSVNPWDEGDYRIHGRVVEAPDGGFWPAYSIERIRGIPDAPKQAAALHEVRAQSFTTRGLAEMMAISHGVQRVRTLYRLDC</sequence>
<evidence type="ECO:0000313" key="2">
    <source>
        <dbReference type="Proteomes" id="UP000245820"/>
    </source>
</evidence>
<dbReference type="AlphaFoldDB" id="A0A2S2DDK1"/>
<reference evidence="1 2" key="1">
    <citation type="submission" date="2018-05" db="EMBL/GenBank/DDBJ databases">
        <title>Complete genome sequence of Massilia oculi sp. nov. CCUG 43427T (=DSM 26321T), the type strain of M. oculi, and comparison with genome sequences of other Massilia strains.</title>
        <authorList>
            <person name="Zhu B."/>
        </authorList>
    </citation>
    <scope>NUCLEOTIDE SEQUENCE [LARGE SCALE GENOMIC DNA]</scope>
    <source>
        <strain evidence="1 2">CCUG 43427</strain>
    </source>
</reference>
<dbReference type="KEGG" id="mtim:DIR46_02445"/>
<dbReference type="OrthoDB" id="9153455at2"/>
<name>A0A2S2DDK1_9BURK</name>
<dbReference type="Proteomes" id="UP000245820">
    <property type="component" value="Chromosome"/>
</dbReference>
<protein>
    <submittedName>
        <fullName evidence="1">Uncharacterized protein</fullName>
    </submittedName>
</protein>